<dbReference type="Pfam" id="PF24032">
    <property type="entry name" value="YQBQ"/>
    <property type="match status" value="1"/>
</dbReference>
<dbReference type="OrthoDB" id="1698671at2"/>
<dbReference type="InterPro" id="IPR056937">
    <property type="entry name" value="YqbQ/XkdQ"/>
</dbReference>
<evidence type="ECO:0000259" key="1">
    <source>
        <dbReference type="Pfam" id="PF24032"/>
    </source>
</evidence>
<dbReference type="SUPFAM" id="SSF69279">
    <property type="entry name" value="Phage tail proteins"/>
    <property type="match status" value="1"/>
</dbReference>
<reference evidence="2 3" key="1">
    <citation type="submission" date="2017-07" db="EMBL/GenBank/DDBJ databases">
        <title>Paenibacillus herberti R33 genome sequencing and assembly.</title>
        <authorList>
            <person name="Su W."/>
        </authorList>
    </citation>
    <scope>NUCLEOTIDE SEQUENCE [LARGE SCALE GENOMIC DNA]</scope>
    <source>
        <strain evidence="2 3">R33</strain>
    </source>
</reference>
<evidence type="ECO:0000313" key="3">
    <source>
        <dbReference type="Proteomes" id="UP000215145"/>
    </source>
</evidence>
<evidence type="ECO:0000313" key="2">
    <source>
        <dbReference type="EMBL" id="OXM15228.1"/>
    </source>
</evidence>
<gene>
    <name evidence="2" type="ORF">CGZ75_00310</name>
</gene>
<accession>A0A229NZE8</accession>
<name>A0A229NZE8_9BACL</name>
<protein>
    <recommendedName>
        <fullName evidence="1">YqbQ/XkdQ domain-containing protein</fullName>
    </recommendedName>
</protein>
<sequence length="335" mass="38581">MLKIEVDNRNGRLWDVTALVPELNWKTSRIGKAGTLDFQIVRNRSLGLREQLPLACGNVVRVWHGDRRLFYGFIFTLDESQDRVISVKAQDQLRYLLETDTYVKANVTATQVIKDQAMAIKGLMGPIADTSHAIPKFSQDGQKRLDMIFKALDETLMAKGMLFVFYDEAGYMTLRNVMDMKAEIIVGDNSLLYGYSYSRSIDSETYNRIKLVRDNKETGKRDVYIEQDNASIARWGQLQFYQKVDEKLNEEQIKEMSHRIMQLKNREQRKFSLEALGHPGIRGGSVVQVTIEQLGLNRNFLVEECTHNYKGQGHTMQLELRVFDGLIEERGRDGK</sequence>
<dbReference type="Proteomes" id="UP000215145">
    <property type="component" value="Unassembled WGS sequence"/>
</dbReference>
<comment type="caution">
    <text evidence="2">The sequence shown here is derived from an EMBL/GenBank/DDBJ whole genome shotgun (WGS) entry which is preliminary data.</text>
</comment>
<feature type="domain" description="YqbQ/XkdQ" evidence="1">
    <location>
        <begin position="24"/>
        <end position="321"/>
    </location>
</feature>
<organism evidence="2 3">
    <name type="scientific">Paenibacillus herberti</name>
    <dbReference type="NCBI Taxonomy" id="1619309"/>
    <lineage>
        <taxon>Bacteria</taxon>
        <taxon>Bacillati</taxon>
        <taxon>Bacillota</taxon>
        <taxon>Bacilli</taxon>
        <taxon>Bacillales</taxon>
        <taxon>Paenibacillaceae</taxon>
        <taxon>Paenibacillus</taxon>
    </lineage>
</organism>
<dbReference type="RefSeq" id="WP_089522071.1">
    <property type="nucleotide sequence ID" value="NZ_NMUQ01000001.1"/>
</dbReference>
<keyword evidence="3" id="KW-1185">Reference proteome</keyword>
<proteinExistence type="predicted"/>
<dbReference type="AlphaFoldDB" id="A0A229NZE8"/>
<dbReference type="EMBL" id="NMUQ01000001">
    <property type="protein sequence ID" value="OXM15228.1"/>
    <property type="molecule type" value="Genomic_DNA"/>
</dbReference>